<keyword evidence="2 4" id="KW-0472">Membrane</keyword>
<dbReference type="PRINTS" id="PR01021">
    <property type="entry name" value="OMPADOMAIN"/>
</dbReference>
<evidence type="ECO:0000259" key="5">
    <source>
        <dbReference type="PROSITE" id="PS51123"/>
    </source>
</evidence>
<evidence type="ECO:0000256" key="3">
    <source>
        <dbReference type="ARBA" id="ARBA00023237"/>
    </source>
</evidence>
<sequence>MLKKLPFIAQESSLKVLLIGISFVASPIHAATVDLVMPSNAILTAEREEVATVQPLPAGVFDNKDTIFLNAEGQVRHSAYRIASTSLTPFQMLEPLKKQLIDQGYTSVFACADSVCGGYDFRYLLDILPVPHMRVDLGNFQYFLAENFSGDIVAIVASRARTAGFLHITQVDAQSTEQPVEIPPSAGLPDNKDTILSTQVPSRPLGGLVNKLITQGVVPLDDLAFETGSSTLGSGPFASLEDIADYLIRTSEAKLILVGHTDNEGSLEGNINLSRQRAASVRERLVSRYDVPSAQISAQGIGFLAPRATNVTEVGREKNRRVEAVLASPR</sequence>
<evidence type="ECO:0000256" key="2">
    <source>
        <dbReference type="ARBA" id="ARBA00023136"/>
    </source>
</evidence>
<evidence type="ECO:0000256" key="4">
    <source>
        <dbReference type="PROSITE-ProRule" id="PRU00473"/>
    </source>
</evidence>
<keyword evidence="7" id="KW-1185">Reference proteome</keyword>
<keyword evidence="3" id="KW-0998">Cell outer membrane</keyword>
<accession>A0A3N4UR41</accession>
<dbReference type="SUPFAM" id="SSF103088">
    <property type="entry name" value="OmpA-like"/>
    <property type="match status" value="1"/>
</dbReference>
<protein>
    <submittedName>
        <fullName evidence="6">OmpA family protein</fullName>
    </submittedName>
</protein>
<dbReference type="OrthoDB" id="9792021at2"/>
<dbReference type="InterPro" id="IPR036737">
    <property type="entry name" value="OmpA-like_sf"/>
</dbReference>
<evidence type="ECO:0000256" key="1">
    <source>
        <dbReference type="ARBA" id="ARBA00004442"/>
    </source>
</evidence>
<proteinExistence type="predicted"/>
<comment type="subcellular location">
    <subcellularLocation>
        <location evidence="1">Cell outer membrane</location>
    </subcellularLocation>
</comment>
<dbReference type="InterPro" id="IPR050330">
    <property type="entry name" value="Bact_OuterMem_StrucFunc"/>
</dbReference>
<dbReference type="AlphaFoldDB" id="A0A3N4UR41"/>
<dbReference type="PANTHER" id="PTHR30329:SF21">
    <property type="entry name" value="LIPOPROTEIN YIAD-RELATED"/>
    <property type="match status" value="1"/>
</dbReference>
<evidence type="ECO:0000313" key="6">
    <source>
        <dbReference type="EMBL" id="RPE63154.1"/>
    </source>
</evidence>
<comment type="caution">
    <text evidence="6">The sequence shown here is derived from an EMBL/GenBank/DDBJ whole genome shotgun (WGS) entry which is preliminary data.</text>
</comment>
<name>A0A3N4UR41_9RHOB</name>
<dbReference type="CDD" id="cd07185">
    <property type="entry name" value="OmpA_C-like"/>
    <property type="match status" value="1"/>
</dbReference>
<feature type="domain" description="OmpA-like" evidence="5">
    <location>
        <begin position="212"/>
        <end position="330"/>
    </location>
</feature>
<dbReference type="InterPro" id="IPR006664">
    <property type="entry name" value="OMP_bac"/>
</dbReference>
<dbReference type="PROSITE" id="PS51123">
    <property type="entry name" value="OMPA_2"/>
    <property type="match status" value="1"/>
</dbReference>
<gene>
    <name evidence="6" type="ORF">EDD53_2751</name>
</gene>
<dbReference type="GO" id="GO:0009279">
    <property type="term" value="C:cell outer membrane"/>
    <property type="evidence" value="ECO:0007669"/>
    <property type="project" value="UniProtKB-SubCell"/>
</dbReference>
<dbReference type="PANTHER" id="PTHR30329">
    <property type="entry name" value="STATOR ELEMENT OF FLAGELLAR MOTOR COMPLEX"/>
    <property type="match status" value="1"/>
</dbReference>
<dbReference type="Gene3D" id="3.30.1330.60">
    <property type="entry name" value="OmpA-like domain"/>
    <property type="match status" value="1"/>
</dbReference>
<dbReference type="InterPro" id="IPR006665">
    <property type="entry name" value="OmpA-like"/>
</dbReference>
<dbReference type="Pfam" id="PF00691">
    <property type="entry name" value="OmpA"/>
    <property type="match status" value="1"/>
</dbReference>
<dbReference type="EMBL" id="RKQK01000005">
    <property type="protein sequence ID" value="RPE63154.1"/>
    <property type="molecule type" value="Genomic_DNA"/>
</dbReference>
<dbReference type="Proteomes" id="UP000269689">
    <property type="component" value="Unassembled WGS sequence"/>
</dbReference>
<organism evidence="6 7">
    <name type="scientific">Pacificibacter maritimus</name>
    <dbReference type="NCBI Taxonomy" id="762213"/>
    <lineage>
        <taxon>Bacteria</taxon>
        <taxon>Pseudomonadati</taxon>
        <taxon>Pseudomonadota</taxon>
        <taxon>Alphaproteobacteria</taxon>
        <taxon>Rhodobacterales</taxon>
        <taxon>Roseobacteraceae</taxon>
        <taxon>Pacificibacter</taxon>
    </lineage>
</organism>
<reference evidence="6 7" key="1">
    <citation type="submission" date="2018-11" db="EMBL/GenBank/DDBJ databases">
        <title>Genomic Encyclopedia of Type Strains, Phase IV (KMG-IV): sequencing the most valuable type-strain genomes for metagenomic binning, comparative biology and taxonomic classification.</title>
        <authorList>
            <person name="Goeker M."/>
        </authorList>
    </citation>
    <scope>NUCLEOTIDE SEQUENCE [LARGE SCALE GENOMIC DNA]</scope>
    <source>
        <strain evidence="6 7">DSM 104731</strain>
    </source>
</reference>
<evidence type="ECO:0000313" key="7">
    <source>
        <dbReference type="Proteomes" id="UP000269689"/>
    </source>
</evidence>